<dbReference type="AlphaFoldDB" id="A0A8J7TM48"/>
<evidence type="ECO:0000313" key="2">
    <source>
        <dbReference type="EMBL" id="MBN8660651.1"/>
    </source>
</evidence>
<keyword evidence="1" id="KW-0812">Transmembrane</keyword>
<dbReference type="EMBL" id="JAFLCK010000012">
    <property type="protein sequence ID" value="MBN8660651.1"/>
    <property type="molecule type" value="Genomic_DNA"/>
</dbReference>
<keyword evidence="1" id="KW-1133">Transmembrane helix</keyword>
<sequence length="136" mass="14738">MPIRRRRRRERAQTLIEAIAGFAVIIPLALMAIDLTVLVTTSQSNEQWAELAARIAASQSNEQNARLSAESCLAKAKTSNIVQSVALEGVDYDLGKGQVTIKTKMLVNMPVPFPFLSQVECHASAIQPIVATPAPL</sequence>
<feature type="transmembrane region" description="Helical" evidence="1">
    <location>
        <begin position="12"/>
        <end position="33"/>
    </location>
</feature>
<keyword evidence="1" id="KW-0472">Membrane</keyword>
<accession>A0A8J7TM48</accession>
<comment type="caution">
    <text evidence="2">The sequence shown here is derived from an EMBL/GenBank/DDBJ whole genome shotgun (WGS) entry which is preliminary data.</text>
</comment>
<evidence type="ECO:0000313" key="3">
    <source>
        <dbReference type="Proteomes" id="UP000664277"/>
    </source>
</evidence>
<gene>
    <name evidence="2" type="ORF">J0M35_09830</name>
</gene>
<evidence type="ECO:0000256" key="1">
    <source>
        <dbReference type="SAM" id="Phobius"/>
    </source>
</evidence>
<dbReference type="Proteomes" id="UP000664277">
    <property type="component" value="Unassembled WGS sequence"/>
</dbReference>
<protein>
    <submittedName>
        <fullName evidence="2">Uncharacterized protein</fullName>
    </submittedName>
</protein>
<reference evidence="2" key="1">
    <citation type="submission" date="2021-02" db="EMBL/GenBank/DDBJ databases">
        <title>Genome-Resolved Metagenomics of a Microbial Community Performing Photosynthetic Biological Nutrient Removal.</title>
        <authorList>
            <person name="Mcdaniel E.A."/>
        </authorList>
    </citation>
    <scope>NUCLEOTIDE SEQUENCE</scope>
    <source>
        <strain evidence="2">UWPOB_OBS1</strain>
    </source>
</reference>
<name>A0A8J7TM48_9BACT</name>
<organism evidence="2 3">
    <name type="scientific">Candidatus Obscuribacter phosphatis</name>
    <dbReference type="NCBI Taxonomy" id="1906157"/>
    <lineage>
        <taxon>Bacteria</taxon>
        <taxon>Bacillati</taxon>
        <taxon>Candidatus Melainabacteria</taxon>
        <taxon>Candidatus Obscuribacterales</taxon>
        <taxon>Candidatus Obscuribacteraceae</taxon>
        <taxon>Candidatus Obscuribacter</taxon>
    </lineage>
</organism>
<proteinExistence type="predicted"/>